<keyword evidence="2" id="KW-1185">Reference proteome</keyword>
<comment type="caution">
    <text evidence="1">The sequence shown here is derived from an EMBL/GenBank/DDBJ whole genome shotgun (WGS) entry which is preliminary data.</text>
</comment>
<organism evidence="1 2">
    <name type="scientific">Rhizopus delemar</name>
    <dbReference type="NCBI Taxonomy" id="936053"/>
    <lineage>
        <taxon>Eukaryota</taxon>
        <taxon>Fungi</taxon>
        <taxon>Fungi incertae sedis</taxon>
        <taxon>Mucoromycota</taxon>
        <taxon>Mucoromycotina</taxon>
        <taxon>Mucoromycetes</taxon>
        <taxon>Mucorales</taxon>
        <taxon>Mucorineae</taxon>
        <taxon>Rhizopodaceae</taxon>
        <taxon>Rhizopus</taxon>
    </lineage>
</organism>
<name>A0A9P7BZT2_9FUNG</name>
<reference evidence="1 2" key="1">
    <citation type="journal article" date="2020" name="Microb. Genom.">
        <title>Genetic diversity of clinical and environmental Mucorales isolates obtained from an investigation of mucormycosis cases among solid organ transplant recipients.</title>
        <authorList>
            <person name="Nguyen M.H."/>
            <person name="Kaul D."/>
            <person name="Muto C."/>
            <person name="Cheng S.J."/>
            <person name="Richter R.A."/>
            <person name="Bruno V.M."/>
            <person name="Liu G."/>
            <person name="Beyhan S."/>
            <person name="Sundermann A.J."/>
            <person name="Mounaud S."/>
            <person name="Pasculle A.W."/>
            <person name="Nierman W.C."/>
            <person name="Driscoll E."/>
            <person name="Cumbie R."/>
            <person name="Clancy C.J."/>
            <person name="Dupont C.L."/>
        </authorList>
    </citation>
    <scope>NUCLEOTIDE SEQUENCE [LARGE SCALE GENOMIC DNA]</scope>
    <source>
        <strain evidence="1 2">GL24</strain>
    </source>
</reference>
<evidence type="ECO:0000313" key="2">
    <source>
        <dbReference type="Proteomes" id="UP000740926"/>
    </source>
</evidence>
<accession>A0A9P7BZT2</accession>
<dbReference type="Proteomes" id="UP000740926">
    <property type="component" value="Unassembled WGS sequence"/>
</dbReference>
<protein>
    <submittedName>
        <fullName evidence="1">Uncharacterized protein</fullName>
    </submittedName>
</protein>
<dbReference type="AlphaFoldDB" id="A0A9P7BZT2"/>
<evidence type="ECO:0000313" key="1">
    <source>
        <dbReference type="EMBL" id="KAG1529829.1"/>
    </source>
</evidence>
<proteinExistence type="predicted"/>
<sequence length="102" mass="11272">MRFCLPPKTASVPGPLSGRRPAGFRCRHADAAAGGRPHSPFAAMDQQCPCRPPLPRRRPAVPDWRPETNEGCCSTGRWPAGSPCPDCAEWQCPHRRRRRSTA</sequence>
<dbReference type="EMBL" id="JAANIU010013912">
    <property type="protein sequence ID" value="KAG1529829.1"/>
    <property type="molecule type" value="Genomic_DNA"/>
</dbReference>
<gene>
    <name evidence="1" type="ORF">G6F50_017731</name>
</gene>